<evidence type="ECO:0000313" key="1">
    <source>
        <dbReference type="EMBL" id="AZF88758.1"/>
    </source>
</evidence>
<sequence>MTTEEIKLMAEGHPPGKIDRDAEEVIMDLSGRWAALEVLERGLVELRDSSVSPRQRDAYDTAATIVRKVRLGK</sequence>
<organism evidence="1 2">
    <name type="scientific">Salmonella phage Lumpael</name>
    <dbReference type="NCBI Taxonomy" id="2488859"/>
    <lineage>
        <taxon>Viruses</taxon>
        <taxon>Duplodnaviria</taxon>
        <taxon>Heunggongvirae</taxon>
        <taxon>Uroviricota</taxon>
        <taxon>Caudoviricetes</taxon>
        <taxon>Murrayvirus</taxon>
        <taxon>Murrayvirus lumpael</taxon>
    </lineage>
</organism>
<reference evidence="2" key="1">
    <citation type="submission" date="2018-11" db="EMBL/GenBank/DDBJ databases">
        <authorList>
            <person name="Olsen N.S."/>
            <person name="Kot W."/>
            <person name="Hansen L.H."/>
        </authorList>
    </citation>
    <scope>NUCLEOTIDE SEQUENCE [LARGE SCALE GENOMIC DNA]</scope>
</reference>
<evidence type="ECO:0000313" key="2">
    <source>
        <dbReference type="Proteomes" id="UP000270437"/>
    </source>
</evidence>
<dbReference type="GeneID" id="55008256"/>
<dbReference type="Proteomes" id="UP000270437">
    <property type="component" value="Segment"/>
</dbReference>
<dbReference type="EMBL" id="MK125141">
    <property type="protein sequence ID" value="AZF88758.1"/>
    <property type="molecule type" value="Genomic_DNA"/>
</dbReference>
<dbReference type="KEGG" id="vg:55008256"/>
<name>A0A3G8F303_9CAUD</name>
<dbReference type="RefSeq" id="YP_009816943.1">
    <property type="nucleotide sequence ID" value="NC_048113.1"/>
</dbReference>
<proteinExistence type="predicted"/>
<accession>A0A3G8F303</accession>
<keyword evidence="2" id="KW-1185">Reference proteome</keyword>
<protein>
    <submittedName>
        <fullName evidence="1">Uncharacterized protein</fullName>
    </submittedName>
</protein>